<evidence type="ECO:0000313" key="2">
    <source>
        <dbReference type="EMBL" id="RRT32417.1"/>
    </source>
</evidence>
<protein>
    <submittedName>
        <fullName evidence="2">Uncharacterized protein</fullName>
    </submittedName>
</protein>
<name>A0A426WYQ7_ENSVE</name>
<reference evidence="2 3" key="1">
    <citation type="journal article" date="2014" name="Agronomy (Basel)">
        <title>A Draft Genome Sequence for Ensete ventricosum, the Drought-Tolerant Tree Against Hunger.</title>
        <authorList>
            <person name="Harrison J."/>
            <person name="Moore K.A."/>
            <person name="Paszkiewicz K."/>
            <person name="Jones T."/>
            <person name="Grant M."/>
            <person name="Ambacheew D."/>
            <person name="Muzemil S."/>
            <person name="Studholme D.J."/>
        </authorList>
    </citation>
    <scope>NUCLEOTIDE SEQUENCE [LARGE SCALE GENOMIC DNA]</scope>
</reference>
<comment type="caution">
    <text evidence="2">The sequence shown here is derived from an EMBL/GenBank/DDBJ whole genome shotgun (WGS) entry which is preliminary data.</text>
</comment>
<evidence type="ECO:0000256" key="1">
    <source>
        <dbReference type="SAM" id="MobiDB-lite"/>
    </source>
</evidence>
<proteinExistence type="predicted"/>
<accession>A0A426WYQ7</accession>
<dbReference type="AlphaFoldDB" id="A0A426WYQ7"/>
<organism evidence="2 3">
    <name type="scientific">Ensete ventricosum</name>
    <name type="common">Abyssinian banana</name>
    <name type="synonym">Musa ensete</name>
    <dbReference type="NCBI Taxonomy" id="4639"/>
    <lineage>
        <taxon>Eukaryota</taxon>
        <taxon>Viridiplantae</taxon>
        <taxon>Streptophyta</taxon>
        <taxon>Embryophyta</taxon>
        <taxon>Tracheophyta</taxon>
        <taxon>Spermatophyta</taxon>
        <taxon>Magnoliopsida</taxon>
        <taxon>Liliopsida</taxon>
        <taxon>Zingiberales</taxon>
        <taxon>Musaceae</taxon>
        <taxon>Ensete</taxon>
    </lineage>
</organism>
<feature type="region of interest" description="Disordered" evidence="1">
    <location>
        <begin position="41"/>
        <end position="65"/>
    </location>
</feature>
<sequence length="132" mass="14835">MPKLGTLRGFGRRLLRSAIGVERQVLADMVEQDVLRSLRIHQERRQRRAEAPAPHPPGGGTASPRRCVARAVPLQLLPLGSHAQVAAPPLHLAADYLERYRVYSDGDFLLHLAGLDDKKKWVFDMLDEMRPV</sequence>
<evidence type="ECO:0000313" key="3">
    <source>
        <dbReference type="Proteomes" id="UP000287651"/>
    </source>
</evidence>
<dbReference type="EMBL" id="AMZH03032146">
    <property type="protein sequence ID" value="RRT32417.1"/>
    <property type="molecule type" value="Genomic_DNA"/>
</dbReference>
<gene>
    <name evidence="2" type="ORF">B296_00058601</name>
</gene>
<dbReference type="Proteomes" id="UP000287651">
    <property type="component" value="Unassembled WGS sequence"/>
</dbReference>